<evidence type="ECO:0000259" key="2">
    <source>
        <dbReference type="Pfam" id="PF12804"/>
    </source>
</evidence>
<evidence type="ECO:0000313" key="4">
    <source>
        <dbReference type="Proteomes" id="UP001284601"/>
    </source>
</evidence>
<feature type="compositionally biased region" description="Low complexity" evidence="1">
    <location>
        <begin position="15"/>
        <end position="28"/>
    </location>
</feature>
<feature type="compositionally biased region" description="Gly residues" evidence="1">
    <location>
        <begin position="1"/>
        <end position="14"/>
    </location>
</feature>
<protein>
    <submittedName>
        <fullName evidence="3">NTP transferase domain-containing protein</fullName>
    </submittedName>
</protein>
<keyword evidence="3" id="KW-0808">Transferase</keyword>
<gene>
    <name evidence="3" type="ORF">R7226_19730</name>
</gene>
<feature type="domain" description="MobA-like NTP transferase" evidence="2">
    <location>
        <begin position="23"/>
        <end position="63"/>
    </location>
</feature>
<feature type="region of interest" description="Disordered" evidence="1">
    <location>
        <begin position="69"/>
        <end position="88"/>
    </location>
</feature>
<dbReference type="GO" id="GO:0016740">
    <property type="term" value="F:transferase activity"/>
    <property type="evidence" value="ECO:0007669"/>
    <property type="project" value="UniProtKB-KW"/>
</dbReference>
<keyword evidence="4" id="KW-1185">Reference proteome</keyword>
<dbReference type="Gene3D" id="3.90.550.10">
    <property type="entry name" value="Spore Coat Polysaccharide Biosynthesis Protein SpsA, Chain A"/>
    <property type="match status" value="1"/>
</dbReference>
<dbReference type="InterPro" id="IPR029044">
    <property type="entry name" value="Nucleotide-diphossugar_trans"/>
</dbReference>
<dbReference type="EMBL" id="JAWSTH010000060">
    <property type="protein sequence ID" value="MDW5596587.1"/>
    <property type="molecule type" value="Genomic_DNA"/>
</dbReference>
<proteinExistence type="predicted"/>
<dbReference type="InterPro" id="IPR025877">
    <property type="entry name" value="MobA-like_NTP_Trfase"/>
</dbReference>
<reference evidence="4" key="1">
    <citation type="submission" date="2023-07" db="EMBL/GenBank/DDBJ databases">
        <title>Conexibacter stalactiti sp. nov., isolated from stalactites in a lava cave and emended description of the genus Conexibacter.</title>
        <authorList>
            <person name="Lee S.D."/>
        </authorList>
    </citation>
    <scope>NUCLEOTIDE SEQUENCE [LARGE SCALE GENOMIC DNA]</scope>
    <source>
        <strain evidence="4">KCTC 39840</strain>
    </source>
</reference>
<comment type="caution">
    <text evidence="3">The sequence shown here is derived from an EMBL/GenBank/DDBJ whole genome shotgun (WGS) entry which is preliminary data.</text>
</comment>
<feature type="non-terminal residue" evidence="3">
    <location>
        <position position="1"/>
    </location>
</feature>
<dbReference type="Pfam" id="PF12804">
    <property type="entry name" value="NTP_transf_3"/>
    <property type="match status" value="1"/>
</dbReference>
<name>A0ABU4HV66_9ACTN</name>
<dbReference type="RefSeq" id="WP_318599022.1">
    <property type="nucleotide sequence ID" value="NZ_JAWSTH010000060.1"/>
</dbReference>
<evidence type="ECO:0000256" key="1">
    <source>
        <dbReference type="SAM" id="MobiDB-lite"/>
    </source>
</evidence>
<accession>A0ABU4HV66</accession>
<evidence type="ECO:0000313" key="3">
    <source>
        <dbReference type="EMBL" id="MDW5596587.1"/>
    </source>
</evidence>
<dbReference type="Proteomes" id="UP001284601">
    <property type="component" value="Unassembled WGS sequence"/>
</dbReference>
<sequence length="88" mass="8712">SAAGGDAAGDGAAGGSARPASLSPAARATYDGRPGHPVLLRRQLFAAVAELRGDSGARELLATVAVEPIPCDGPPPRDVDTPADLRGL</sequence>
<feature type="region of interest" description="Disordered" evidence="1">
    <location>
        <begin position="1"/>
        <end position="34"/>
    </location>
</feature>
<organism evidence="3 4">
    <name type="scientific">Conexibacter stalactiti</name>
    <dbReference type="NCBI Taxonomy" id="1940611"/>
    <lineage>
        <taxon>Bacteria</taxon>
        <taxon>Bacillati</taxon>
        <taxon>Actinomycetota</taxon>
        <taxon>Thermoleophilia</taxon>
        <taxon>Solirubrobacterales</taxon>
        <taxon>Conexibacteraceae</taxon>
        <taxon>Conexibacter</taxon>
    </lineage>
</organism>